<sequence length="259" mass="27072">MASKGTNRHEFCPYELAWAGAPNKAGLTHLYSECAGKGVCDRETGQCECFGGFEGKGCGRQSCPDDCSGHGTCEFQNELTFGTVWGDYYDGSAYGFRGLGNGATIPAADASWDADRARACVCDGGWSGINCASRMCASGNDVMDLRANTGVAANAQVQTITLISGGVDGGKTAAADAPTDFNGKSFALTFTSKMNETFTTVPVQMESGNIGTLATNESTASDYNSYECGRRGKCDYDTGLCSCFEGYTGESCTSLTALI</sequence>
<dbReference type="InterPro" id="IPR050969">
    <property type="entry name" value="Dev_Signal_Modulators"/>
</dbReference>
<comment type="caution">
    <text evidence="5">The sequence shown here is derived from an EMBL/GenBank/DDBJ whole genome shotgun (WGS) entry which is preliminary data.</text>
</comment>
<proteinExistence type="predicted"/>
<gene>
    <name evidence="5" type="ORF">TrRE_jg10667</name>
</gene>
<evidence type="ECO:0000256" key="1">
    <source>
        <dbReference type="ARBA" id="ARBA00022729"/>
    </source>
</evidence>
<dbReference type="InterPro" id="IPR013111">
    <property type="entry name" value="EGF_extracell"/>
</dbReference>
<dbReference type="Proteomes" id="UP001165082">
    <property type="component" value="Unassembled WGS sequence"/>
</dbReference>
<dbReference type="AlphaFoldDB" id="A0A9W6ZCL0"/>
<reference evidence="5" key="1">
    <citation type="submission" date="2022-07" db="EMBL/GenBank/DDBJ databases">
        <title>Genome analysis of Parmales, a sister group of diatoms, reveals the evolutionary specialization of diatoms from phago-mixotrophs to photoautotrophs.</title>
        <authorList>
            <person name="Ban H."/>
            <person name="Sato S."/>
            <person name="Yoshikawa S."/>
            <person name="Kazumasa Y."/>
            <person name="Nakamura Y."/>
            <person name="Ichinomiya M."/>
            <person name="Saitoh K."/>
            <person name="Sato N."/>
            <person name="Blanc-Mathieu R."/>
            <person name="Endo H."/>
            <person name="Kuwata A."/>
            <person name="Ogata H."/>
        </authorList>
    </citation>
    <scope>NUCLEOTIDE SEQUENCE</scope>
</reference>
<name>A0A9W6ZCL0_9STRA</name>
<evidence type="ECO:0000259" key="3">
    <source>
        <dbReference type="PROSITE" id="PS00022"/>
    </source>
</evidence>
<protein>
    <recommendedName>
        <fullName evidence="3 4">EGF-like domain-containing protein</fullName>
    </recommendedName>
</protein>
<evidence type="ECO:0000313" key="6">
    <source>
        <dbReference type="Proteomes" id="UP001165082"/>
    </source>
</evidence>
<evidence type="ECO:0000259" key="4">
    <source>
        <dbReference type="PROSITE" id="PS01186"/>
    </source>
</evidence>
<dbReference type="PRINTS" id="PR00011">
    <property type="entry name" value="EGFLAMININ"/>
</dbReference>
<evidence type="ECO:0000256" key="2">
    <source>
        <dbReference type="ARBA" id="ARBA00023157"/>
    </source>
</evidence>
<dbReference type="PANTHER" id="PTHR14949">
    <property type="entry name" value="EGF-LIKE-DOMAIN, MULTIPLE 7, 8"/>
    <property type="match status" value="1"/>
</dbReference>
<feature type="domain" description="EGF-like" evidence="3 4">
    <location>
        <begin position="47"/>
        <end position="58"/>
    </location>
</feature>
<keyword evidence="6" id="KW-1185">Reference proteome</keyword>
<organism evidence="5 6">
    <name type="scientific">Triparma retinervis</name>
    <dbReference type="NCBI Taxonomy" id="2557542"/>
    <lineage>
        <taxon>Eukaryota</taxon>
        <taxon>Sar</taxon>
        <taxon>Stramenopiles</taxon>
        <taxon>Ochrophyta</taxon>
        <taxon>Bolidophyceae</taxon>
        <taxon>Parmales</taxon>
        <taxon>Triparmaceae</taxon>
        <taxon>Triparma</taxon>
    </lineage>
</organism>
<dbReference type="InterPro" id="IPR000742">
    <property type="entry name" value="EGF"/>
</dbReference>
<feature type="domain" description="EGF-like" evidence="3 4">
    <location>
        <begin position="241"/>
        <end position="252"/>
    </location>
</feature>
<dbReference type="PROSITE" id="PS01186">
    <property type="entry name" value="EGF_2"/>
    <property type="match status" value="2"/>
</dbReference>
<dbReference type="EMBL" id="BRXZ01003128">
    <property type="protein sequence ID" value="GMH47940.1"/>
    <property type="molecule type" value="Genomic_DNA"/>
</dbReference>
<keyword evidence="1" id="KW-0732">Signal</keyword>
<dbReference type="Pfam" id="PF07974">
    <property type="entry name" value="EGF_2"/>
    <property type="match status" value="1"/>
</dbReference>
<dbReference type="Gene3D" id="2.10.25.10">
    <property type="entry name" value="Laminin"/>
    <property type="match status" value="1"/>
</dbReference>
<keyword evidence="2" id="KW-1015">Disulfide bond</keyword>
<evidence type="ECO:0000313" key="5">
    <source>
        <dbReference type="EMBL" id="GMH47940.1"/>
    </source>
</evidence>
<dbReference type="PANTHER" id="PTHR14949:SF56">
    <property type="entry name" value="EGF-LIKE-DOMAIN, MULTIPLE 7"/>
    <property type="match status" value="1"/>
</dbReference>
<dbReference type="PROSITE" id="PS00022">
    <property type="entry name" value="EGF_1"/>
    <property type="match status" value="2"/>
</dbReference>
<dbReference type="OrthoDB" id="6130531at2759"/>
<accession>A0A9W6ZCL0</accession>